<accession>A0ABP7C2U7</accession>
<evidence type="ECO:0000256" key="1">
    <source>
        <dbReference type="ARBA" id="ARBA00004141"/>
    </source>
</evidence>
<gene>
    <name evidence="14" type="ORF">GCM10022224_045740</name>
</gene>
<evidence type="ECO:0000256" key="6">
    <source>
        <dbReference type="ARBA" id="ARBA00022692"/>
    </source>
</evidence>
<evidence type="ECO:0000259" key="12">
    <source>
        <dbReference type="PROSITE" id="PS50893"/>
    </source>
</evidence>
<feature type="transmembrane region" description="Helical" evidence="11">
    <location>
        <begin position="88"/>
        <end position="111"/>
    </location>
</feature>
<keyword evidence="15" id="KW-1185">Reference proteome</keyword>
<dbReference type="InterPro" id="IPR017871">
    <property type="entry name" value="ABC_transporter-like_CS"/>
</dbReference>
<dbReference type="PROSITE" id="PS00211">
    <property type="entry name" value="ABC_TRANSPORTER_1"/>
    <property type="match status" value="1"/>
</dbReference>
<evidence type="ECO:0000256" key="7">
    <source>
        <dbReference type="ARBA" id="ARBA00022741"/>
    </source>
</evidence>
<comment type="caution">
    <text evidence="14">The sequence shown here is derived from an EMBL/GenBank/DDBJ whole genome shotgun (WGS) entry which is preliminary data.</text>
</comment>
<dbReference type="PROSITE" id="PS50893">
    <property type="entry name" value="ABC_TRANSPORTER_2"/>
    <property type="match status" value="1"/>
</dbReference>
<dbReference type="InterPro" id="IPR050388">
    <property type="entry name" value="ABC_Ni/Peptide_Import"/>
</dbReference>
<feature type="transmembrane region" description="Helical" evidence="11">
    <location>
        <begin position="131"/>
        <end position="160"/>
    </location>
</feature>
<dbReference type="PROSITE" id="PS50928">
    <property type="entry name" value="ABC_TM1"/>
    <property type="match status" value="1"/>
</dbReference>
<evidence type="ECO:0000256" key="11">
    <source>
        <dbReference type="RuleBase" id="RU363032"/>
    </source>
</evidence>
<feature type="domain" description="ABC transporter" evidence="12">
    <location>
        <begin position="336"/>
        <end position="574"/>
    </location>
</feature>
<comment type="similarity">
    <text evidence="3">Belongs to the ABC transporter superfamily.</text>
</comment>
<name>A0ABP7C2U7_9ACTN</name>
<feature type="transmembrane region" description="Helical" evidence="11">
    <location>
        <begin position="252"/>
        <end position="275"/>
    </location>
</feature>
<dbReference type="RefSeq" id="WP_344881451.1">
    <property type="nucleotide sequence ID" value="NZ_BAAAZP010000088.1"/>
</dbReference>
<dbReference type="InterPro" id="IPR013563">
    <property type="entry name" value="Oligopep_ABC_C"/>
</dbReference>
<keyword evidence="7" id="KW-0547">Nucleotide-binding</keyword>
<sequence>MRQFQWRGGLAERLSRPGFGFRRLTPLSWVAVGVVALVVLAAVLAPWIAPHSPYFQQATGGGPSAEHWMGLDSANRDILSRLLYGARWSLIIGLGATGLALVAGAVVGAAAATSRRAVDETIMRLLDVVMAFPGIALAAVLVAVFGGSISVLVMAIAFLYMPSVARVVRANVLAQYGEDYVAAERIIGARTTHIIVKHVAINCAAPVLVFCTVMVADAIVFEASLSFIGAGVRPPNPSWGSVIADGKNMVLLGGWWATVFPGLLILITVLALNILSESIADAWAAPAARKAAARKDDEFEQARPGSGEVVELPGLAEAARRLAERARPLPQGPPILKVERLRIGFAEGVDIVDGIGFEVRPGEVLGLVGESGCGKSLTALTIMGLQPRNARVSGHIRFDRRELLAESRRARRRLLGHEMAMIYQDALSSLNPAMTIRAQLKQLTRRGGRRSPTELLELVGLDARRTLSSYPHELSGGQRQRVLIAMALSRDPKLIVADEPTTALDVTVQAQVIELLLRLREELGFALILVSHDLALVADVTDRVVVMYGGQIVETGVTATLVGQPAHHYARGLLGSVLSLEAGAERLTQIPGVVPAPADFPPGCRFADRCPMASDVCRTDRPALEGDDTHAVACHHPAQALVRSEQRA</sequence>
<dbReference type="SMART" id="SM00382">
    <property type="entry name" value="AAA"/>
    <property type="match status" value="1"/>
</dbReference>
<evidence type="ECO:0000256" key="10">
    <source>
        <dbReference type="ARBA" id="ARBA00023136"/>
    </source>
</evidence>
<dbReference type="InterPro" id="IPR003593">
    <property type="entry name" value="AAA+_ATPase"/>
</dbReference>
<evidence type="ECO:0000256" key="2">
    <source>
        <dbReference type="ARBA" id="ARBA00004202"/>
    </source>
</evidence>
<comment type="subcellular location">
    <subcellularLocation>
        <location evidence="11">Cell membrane</location>
        <topology evidence="11">Multi-pass membrane protein</topology>
    </subcellularLocation>
    <subcellularLocation>
        <location evidence="2">Cell membrane</location>
        <topology evidence="2">Peripheral membrane protein</topology>
    </subcellularLocation>
    <subcellularLocation>
        <location evidence="1">Membrane</location>
        <topology evidence="1">Multi-pass membrane protein</topology>
    </subcellularLocation>
</comment>
<dbReference type="Proteomes" id="UP001500902">
    <property type="component" value="Unassembled WGS sequence"/>
</dbReference>
<dbReference type="InterPro" id="IPR025966">
    <property type="entry name" value="OppC_N"/>
</dbReference>
<evidence type="ECO:0000256" key="9">
    <source>
        <dbReference type="ARBA" id="ARBA00022989"/>
    </source>
</evidence>
<dbReference type="PANTHER" id="PTHR43297:SF2">
    <property type="entry name" value="DIPEPTIDE TRANSPORT ATP-BINDING PROTEIN DPPD"/>
    <property type="match status" value="1"/>
</dbReference>
<dbReference type="InterPro" id="IPR035906">
    <property type="entry name" value="MetI-like_sf"/>
</dbReference>
<protein>
    <submittedName>
        <fullName evidence="14">Dipeptide/oligopeptide/nickel ABC transporter permease/ATP-binding protein</fullName>
    </submittedName>
</protein>
<keyword evidence="6 11" id="KW-0812">Transmembrane</keyword>
<dbReference type="InterPro" id="IPR000515">
    <property type="entry name" value="MetI-like"/>
</dbReference>
<comment type="similarity">
    <text evidence="11">Belongs to the binding-protein-dependent transport system permease family.</text>
</comment>
<evidence type="ECO:0000256" key="5">
    <source>
        <dbReference type="ARBA" id="ARBA00022475"/>
    </source>
</evidence>
<dbReference type="PANTHER" id="PTHR43297">
    <property type="entry name" value="OLIGOPEPTIDE TRANSPORT ATP-BINDING PROTEIN APPD"/>
    <property type="match status" value="1"/>
</dbReference>
<dbReference type="InterPro" id="IPR003439">
    <property type="entry name" value="ABC_transporter-like_ATP-bd"/>
</dbReference>
<dbReference type="EMBL" id="BAAAZP010000088">
    <property type="protein sequence ID" value="GAA3676365.1"/>
    <property type="molecule type" value="Genomic_DNA"/>
</dbReference>
<dbReference type="InterPro" id="IPR027417">
    <property type="entry name" value="P-loop_NTPase"/>
</dbReference>
<evidence type="ECO:0000256" key="4">
    <source>
        <dbReference type="ARBA" id="ARBA00022448"/>
    </source>
</evidence>
<dbReference type="SUPFAM" id="SSF161098">
    <property type="entry name" value="MetI-like"/>
    <property type="match status" value="1"/>
</dbReference>
<keyword evidence="9 11" id="KW-1133">Transmembrane helix</keyword>
<dbReference type="Pfam" id="PF00528">
    <property type="entry name" value="BPD_transp_1"/>
    <property type="match status" value="1"/>
</dbReference>
<evidence type="ECO:0000313" key="14">
    <source>
        <dbReference type="EMBL" id="GAA3676365.1"/>
    </source>
</evidence>
<evidence type="ECO:0000313" key="15">
    <source>
        <dbReference type="Proteomes" id="UP001500902"/>
    </source>
</evidence>
<dbReference type="Gene3D" id="3.40.50.300">
    <property type="entry name" value="P-loop containing nucleotide triphosphate hydrolases"/>
    <property type="match status" value="1"/>
</dbReference>
<dbReference type="Gene3D" id="1.10.3720.10">
    <property type="entry name" value="MetI-like"/>
    <property type="match status" value="1"/>
</dbReference>
<dbReference type="CDD" id="cd03257">
    <property type="entry name" value="ABC_NikE_OppD_transporters"/>
    <property type="match status" value="1"/>
</dbReference>
<proteinExistence type="inferred from homology"/>
<evidence type="ECO:0000256" key="3">
    <source>
        <dbReference type="ARBA" id="ARBA00005417"/>
    </source>
</evidence>
<evidence type="ECO:0000256" key="8">
    <source>
        <dbReference type="ARBA" id="ARBA00022840"/>
    </source>
</evidence>
<dbReference type="NCBIfam" id="TIGR01727">
    <property type="entry name" value="oligo_HPY"/>
    <property type="match status" value="1"/>
</dbReference>
<feature type="domain" description="ABC transmembrane type-1" evidence="13">
    <location>
        <begin position="86"/>
        <end position="276"/>
    </location>
</feature>
<feature type="transmembrane region" description="Helical" evidence="11">
    <location>
        <begin position="27"/>
        <end position="49"/>
    </location>
</feature>
<reference evidence="15" key="1">
    <citation type="journal article" date="2019" name="Int. J. Syst. Evol. Microbiol.">
        <title>The Global Catalogue of Microorganisms (GCM) 10K type strain sequencing project: providing services to taxonomists for standard genome sequencing and annotation.</title>
        <authorList>
            <consortium name="The Broad Institute Genomics Platform"/>
            <consortium name="The Broad Institute Genome Sequencing Center for Infectious Disease"/>
            <person name="Wu L."/>
            <person name="Ma J."/>
        </authorList>
    </citation>
    <scope>NUCLEOTIDE SEQUENCE [LARGE SCALE GENOMIC DNA]</scope>
    <source>
        <strain evidence="15">JCM 16904</strain>
    </source>
</reference>
<dbReference type="CDD" id="cd06261">
    <property type="entry name" value="TM_PBP2"/>
    <property type="match status" value="1"/>
</dbReference>
<evidence type="ECO:0000259" key="13">
    <source>
        <dbReference type="PROSITE" id="PS50928"/>
    </source>
</evidence>
<organism evidence="14 15">
    <name type="scientific">Nonomuraea antimicrobica</name>
    <dbReference type="NCBI Taxonomy" id="561173"/>
    <lineage>
        <taxon>Bacteria</taxon>
        <taxon>Bacillati</taxon>
        <taxon>Actinomycetota</taxon>
        <taxon>Actinomycetes</taxon>
        <taxon>Streptosporangiales</taxon>
        <taxon>Streptosporangiaceae</taxon>
        <taxon>Nonomuraea</taxon>
    </lineage>
</organism>
<dbReference type="SUPFAM" id="SSF52540">
    <property type="entry name" value="P-loop containing nucleoside triphosphate hydrolases"/>
    <property type="match status" value="1"/>
</dbReference>
<keyword evidence="4 11" id="KW-0813">Transport</keyword>
<keyword evidence="8" id="KW-0067">ATP-binding</keyword>
<keyword evidence="5" id="KW-1003">Cell membrane</keyword>
<dbReference type="Pfam" id="PF00005">
    <property type="entry name" value="ABC_tran"/>
    <property type="match status" value="1"/>
</dbReference>
<dbReference type="Pfam" id="PF12911">
    <property type="entry name" value="OppC_N"/>
    <property type="match status" value="1"/>
</dbReference>
<keyword evidence="10 11" id="KW-0472">Membrane</keyword>
<dbReference type="Pfam" id="PF08352">
    <property type="entry name" value="oligo_HPY"/>
    <property type="match status" value="1"/>
</dbReference>